<feature type="compositionally biased region" description="Polar residues" evidence="1">
    <location>
        <begin position="15"/>
        <end position="30"/>
    </location>
</feature>
<feature type="region of interest" description="Disordered" evidence="1">
    <location>
        <begin position="1"/>
        <end position="88"/>
    </location>
</feature>
<dbReference type="AlphaFoldDB" id="A0A917YB18"/>
<evidence type="ECO:0000256" key="1">
    <source>
        <dbReference type="SAM" id="MobiDB-lite"/>
    </source>
</evidence>
<dbReference type="Proteomes" id="UP000600365">
    <property type="component" value="Unassembled WGS sequence"/>
</dbReference>
<evidence type="ECO:0000313" key="2">
    <source>
        <dbReference type="EMBL" id="GGN81591.1"/>
    </source>
</evidence>
<comment type="caution">
    <text evidence="2">The sequence shown here is derived from an EMBL/GenBank/DDBJ whole genome shotgun (WGS) entry which is preliminary data.</text>
</comment>
<name>A0A917YB18_9ACTN</name>
<dbReference type="EMBL" id="BMMM01000014">
    <property type="protein sequence ID" value="GGN81591.1"/>
    <property type="molecule type" value="Genomic_DNA"/>
</dbReference>
<proteinExistence type="predicted"/>
<feature type="compositionally biased region" description="Basic residues" evidence="1">
    <location>
        <begin position="78"/>
        <end position="88"/>
    </location>
</feature>
<sequence>MERVGTVGEGFFPTFTPTDDLSGTVRTLQESRICISRRQDTPMRENTLASRPAGQQASRPAGQPINEAQKNPRDVAHRSNRRKNNGYP</sequence>
<evidence type="ECO:0000313" key="3">
    <source>
        <dbReference type="Proteomes" id="UP000600365"/>
    </source>
</evidence>
<organism evidence="2 3">
    <name type="scientific">Streptomyces albiflavescens</name>
    <dbReference type="NCBI Taxonomy" id="1623582"/>
    <lineage>
        <taxon>Bacteria</taxon>
        <taxon>Bacillati</taxon>
        <taxon>Actinomycetota</taxon>
        <taxon>Actinomycetes</taxon>
        <taxon>Kitasatosporales</taxon>
        <taxon>Streptomycetaceae</taxon>
        <taxon>Streptomyces</taxon>
    </lineage>
</organism>
<gene>
    <name evidence="2" type="ORF">GCM10011579_068350</name>
</gene>
<feature type="compositionally biased region" description="Polar residues" evidence="1">
    <location>
        <begin position="47"/>
        <end position="58"/>
    </location>
</feature>
<reference evidence="2 3" key="1">
    <citation type="journal article" date="2014" name="Int. J. Syst. Evol. Microbiol.">
        <title>Complete genome sequence of Corynebacterium casei LMG S-19264T (=DSM 44701T), isolated from a smear-ripened cheese.</title>
        <authorList>
            <consortium name="US DOE Joint Genome Institute (JGI-PGF)"/>
            <person name="Walter F."/>
            <person name="Albersmeier A."/>
            <person name="Kalinowski J."/>
            <person name="Ruckert C."/>
        </authorList>
    </citation>
    <scope>NUCLEOTIDE SEQUENCE [LARGE SCALE GENOMIC DNA]</scope>
    <source>
        <strain evidence="2 3">CGMCC 4.7111</strain>
    </source>
</reference>
<accession>A0A917YB18</accession>
<protein>
    <submittedName>
        <fullName evidence="2">Uncharacterized protein</fullName>
    </submittedName>
</protein>
<keyword evidence="3" id="KW-1185">Reference proteome</keyword>